<keyword evidence="5" id="KW-1185">Reference proteome</keyword>
<proteinExistence type="predicted"/>
<dbReference type="PANTHER" id="PTHR30273:SF2">
    <property type="entry name" value="PROTEIN FECR"/>
    <property type="match status" value="1"/>
</dbReference>
<dbReference type="Pfam" id="PF16344">
    <property type="entry name" value="FecR_C"/>
    <property type="match status" value="1"/>
</dbReference>
<keyword evidence="1" id="KW-0472">Membrane</keyword>
<evidence type="ECO:0000313" key="5">
    <source>
        <dbReference type="Proteomes" id="UP001162741"/>
    </source>
</evidence>
<dbReference type="Proteomes" id="UP001162741">
    <property type="component" value="Chromosome"/>
</dbReference>
<gene>
    <name evidence="4" type="ORF">MKQ68_04935</name>
</gene>
<feature type="domain" description="FecR protein" evidence="2">
    <location>
        <begin position="109"/>
        <end position="199"/>
    </location>
</feature>
<organism evidence="4 5">
    <name type="scientific">Chitinophaga horti</name>
    <dbReference type="NCBI Taxonomy" id="2920382"/>
    <lineage>
        <taxon>Bacteria</taxon>
        <taxon>Pseudomonadati</taxon>
        <taxon>Bacteroidota</taxon>
        <taxon>Chitinophagia</taxon>
        <taxon>Chitinophagales</taxon>
        <taxon>Chitinophagaceae</taxon>
        <taxon>Chitinophaga</taxon>
    </lineage>
</organism>
<dbReference type="PIRSF" id="PIRSF018266">
    <property type="entry name" value="FecR"/>
    <property type="match status" value="1"/>
</dbReference>
<keyword evidence="1" id="KW-1133">Transmembrane helix</keyword>
<dbReference type="InterPro" id="IPR012373">
    <property type="entry name" value="Ferrdict_sens_TM"/>
</dbReference>
<evidence type="ECO:0000259" key="2">
    <source>
        <dbReference type="Pfam" id="PF04773"/>
    </source>
</evidence>
<evidence type="ECO:0000313" key="4">
    <source>
        <dbReference type="EMBL" id="UYQ94433.1"/>
    </source>
</evidence>
<dbReference type="InterPro" id="IPR032508">
    <property type="entry name" value="FecR_C"/>
</dbReference>
<feature type="domain" description="Protein FecR C-terminal" evidence="3">
    <location>
        <begin position="244"/>
        <end position="306"/>
    </location>
</feature>
<reference evidence="4" key="1">
    <citation type="submission" date="2022-10" db="EMBL/GenBank/DDBJ databases">
        <title>Chitinophaga sp. nov., isolated from soil.</title>
        <authorList>
            <person name="Jeon C.O."/>
        </authorList>
    </citation>
    <scope>NUCLEOTIDE SEQUENCE</scope>
    <source>
        <strain evidence="4">R8</strain>
    </source>
</reference>
<name>A0ABY6J436_9BACT</name>
<dbReference type="RefSeq" id="WP_264282318.1">
    <property type="nucleotide sequence ID" value="NZ_CP107006.1"/>
</dbReference>
<dbReference type="Pfam" id="PF04773">
    <property type="entry name" value="FecR"/>
    <property type="match status" value="1"/>
</dbReference>
<keyword evidence="1" id="KW-0812">Transmembrane</keyword>
<evidence type="ECO:0000259" key="3">
    <source>
        <dbReference type="Pfam" id="PF16344"/>
    </source>
</evidence>
<accession>A0ABY6J436</accession>
<dbReference type="EMBL" id="CP107006">
    <property type="protein sequence ID" value="UYQ94433.1"/>
    <property type="molecule type" value="Genomic_DNA"/>
</dbReference>
<dbReference type="Gene3D" id="2.60.120.1440">
    <property type="match status" value="1"/>
</dbReference>
<evidence type="ECO:0000256" key="1">
    <source>
        <dbReference type="SAM" id="Phobius"/>
    </source>
</evidence>
<sequence>MDNTRLKELLSKYQEGTATAAEMREIDEWYQSLDAQPALTSQLDGEERVALEQLLLLRITRNIEAAEPMRVVKRPARYWWAAAVVLLLGAGGWWMTRDKTTSPTPVLATLEAGKNSIKKIVLPDSTAVWLNFDSKITYSATGREVWLEGEGYFDVASAKAQPFLVHAGGLEVKVLGTSFNIDAYTPSDKVTVTVANGKVAIGNDNVTATALTAGQQAIYLPKNASLVTVLVDAADFAAWRQGQLVFREMKFRDIALRLERRYDAHIRFEDNEVSEALLTGSFDDKVSLSKVMDMLCDIHGYKYRKTPGKNEYLVFRERKK</sequence>
<dbReference type="Gene3D" id="3.55.50.30">
    <property type="match status" value="1"/>
</dbReference>
<dbReference type="InterPro" id="IPR006860">
    <property type="entry name" value="FecR"/>
</dbReference>
<feature type="transmembrane region" description="Helical" evidence="1">
    <location>
        <begin position="78"/>
        <end position="95"/>
    </location>
</feature>
<dbReference type="PANTHER" id="PTHR30273">
    <property type="entry name" value="PERIPLASMIC SIGNAL SENSOR AND SIGMA FACTOR ACTIVATOR FECR-RELATED"/>
    <property type="match status" value="1"/>
</dbReference>
<protein>
    <submittedName>
        <fullName evidence="4">DUF4974 domain-containing protein</fullName>
    </submittedName>
</protein>